<gene>
    <name evidence="11" type="primary">106083036</name>
</gene>
<dbReference type="FunFam" id="3.90.550.50:FF:000042">
    <property type="entry name" value="Hexosyltransferase"/>
    <property type="match status" value="1"/>
</dbReference>
<dbReference type="GO" id="GO:0000139">
    <property type="term" value="C:Golgi membrane"/>
    <property type="evidence" value="ECO:0007669"/>
    <property type="project" value="UniProtKB-SubCell"/>
</dbReference>
<feature type="transmembrane region" description="Helical" evidence="10">
    <location>
        <begin position="15"/>
        <end position="38"/>
    </location>
</feature>
<keyword evidence="9 10" id="KW-0472">Membrane</keyword>
<dbReference type="Proteomes" id="UP000095300">
    <property type="component" value="Unassembled WGS sequence"/>
</dbReference>
<evidence type="ECO:0000313" key="11">
    <source>
        <dbReference type="EnsemblMetazoa" id="SCAU007402-PA"/>
    </source>
</evidence>
<dbReference type="GO" id="GO:0008194">
    <property type="term" value="F:UDP-glycosyltransferase activity"/>
    <property type="evidence" value="ECO:0007669"/>
    <property type="project" value="TreeGrafter"/>
</dbReference>
<keyword evidence="7 10" id="KW-1133">Transmembrane helix</keyword>
<keyword evidence="12" id="KW-1185">Reference proteome</keyword>
<dbReference type="KEGG" id="scac:106083036"/>
<dbReference type="Pfam" id="PF01762">
    <property type="entry name" value="Galactosyl_T"/>
    <property type="match status" value="1"/>
</dbReference>
<evidence type="ECO:0000256" key="9">
    <source>
        <dbReference type="ARBA" id="ARBA00023136"/>
    </source>
</evidence>
<dbReference type="GO" id="GO:0006493">
    <property type="term" value="P:protein O-linked glycosylation"/>
    <property type="evidence" value="ECO:0007669"/>
    <property type="project" value="TreeGrafter"/>
</dbReference>
<comment type="subcellular location">
    <subcellularLocation>
        <location evidence="1 10">Golgi apparatus membrane</location>
        <topology evidence="1 10">Single-pass type II membrane protein</topology>
    </subcellularLocation>
</comment>
<dbReference type="AlphaFoldDB" id="A0A1I8PEV1"/>
<dbReference type="EC" id="2.4.1.-" evidence="10"/>
<proteinExistence type="inferred from homology"/>
<dbReference type="SUPFAM" id="SSF53448">
    <property type="entry name" value="Nucleotide-diphospho-sugar transferases"/>
    <property type="match status" value="1"/>
</dbReference>
<evidence type="ECO:0000256" key="10">
    <source>
        <dbReference type="RuleBase" id="RU363063"/>
    </source>
</evidence>
<evidence type="ECO:0000313" key="12">
    <source>
        <dbReference type="Proteomes" id="UP000095300"/>
    </source>
</evidence>
<evidence type="ECO:0000256" key="8">
    <source>
        <dbReference type="ARBA" id="ARBA00023034"/>
    </source>
</evidence>
<evidence type="ECO:0000256" key="5">
    <source>
        <dbReference type="ARBA" id="ARBA00022692"/>
    </source>
</evidence>
<comment type="similarity">
    <text evidence="2 10">Belongs to the glycosyltransferase 31 family.</text>
</comment>
<dbReference type="STRING" id="35570.A0A1I8PEV1"/>
<dbReference type="Gene3D" id="3.90.550.50">
    <property type="match status" value="1"/>
</dbReference>
<evidence type="ECO:0000256" key="1">
    <source>
        <dbReference type="ARBA" id="ARBA00004323"/>
    </source>
</evidence>
<dbReference type="OrthoDB" id="5957813at2759"/>
<reference evidence="11" key="1">
    <citation type="submission" date="2020-05" db="UniProtKB">
        <authorList>
            <consortium name="EnsemblMetazoa"/>
        </authorList>
    </citation>
    <scope>IDENTIFICATION</scope>
    <source>
        <strain evidence="11">USDA</strain>
    </source>
</reference>
<name>A0A1I8PEV1_STOCA</name>
<accession>A0A1I8PEV1</accession>
<dbReference type="InterPro" id="IPR002659">
    <property type="entry name" value="Glyco_trans_31"/>
</dbReference>
<dbReference type="PANTHER" id="PTHR11214:SF349">
    <property type="entry name" value="BETA-1,3-GALACTOSYLTRANSFERASE BRN"/>
    <property type="match status" value="1"/>
</dbReference>
<dbReference type="EnsemblMetazoa" id="SCAU007402-RA">
    <property type="protein sequence ID" value="SCAU007402-PA"/>
    <property type="gene ID" value="SCAU007402"/>
</dbReference>
<dbReference type="GO" id="GO:0016758">
    <property type="term" value="F:hexosyltransferase activity"/>
    <property type="evidence" value="ECO:0007669"/>
    <property type="project" value="InterPro"/>
</dbReference>
<dbReference type="PANTHER" id="PTHR11214">
    <property type="entry name" value="BETA-1,3-N-ACETYLGLUCOSAMINYLTRANSFERASE"/>
    <property type="match status" value="1"/>
</dbReference>
<organism evidence="11 12">
    <name type="scientific">Stomoxys calcitrans</name>
    <name type="common">Stable fly</name>
    <name type="synonym">Conops calcitrans</name>
    <dbReference type="NCBI Taxonomy" id="35570"/>
    <lineage>
        <taxon>Eukaryota</taxon>
        <taxon>Metazoa</taxon>
        <taxon>Ecdysozoa</taxon>
        <taxon>Arthropoda</taxon>
        <taxon>Hexapoda</taxon>
        <taxon>Insecta</taxon>
        <taxon>Pterygota</taxon>
        <taxon>Neoptera</taxon>
        <taxon>Endopterygota</taxon>
        <taxon>Diptera</taxon>
        <taxon>Brachycera</taxon>
        <taxon>Muscomorpha</taxon>
        <taxon>Muscoidea</taxon>
        <taxon>Muscidae</taxon>
        <taxon>Stomoxys</taxon>
    </lineage>
</organism>
<keyword evidence="8 10" id="KW-0333">Golgi apparatus</keyword>
<sequence>MRSFKATMKAKSKRIYKYLAVAAAIFILDLFGVFTHLFELEYDTHFQYPMEGDVLKYAQARKNKQSHIEDGSEEVPNPINLYNYTFLHERQCDVVEAKKPQLTLLIKSALGNVQRRDAIRRTWGYEQRFSDVHIRRVFLMGTSSNTFLMDAIDHEAREFGDVVQADFIDSYFNNTIKTMMGFKWVVERCPRAHYYMFVDDDYYVSMKNVLRFIAHPALYPENAISLNSMWEKKASNEHEKLYGGFVFQTRPLRQKFSKWLVTLKEYPFNRWPPYVTAGAFILSRSALTDLYYVSQYTKHFRFDDIYLGLVALKARINLTHCGNFHFYRPRYSGPDSYRFVVASHEFADTSEMERIWNECRSSNYA</sequence>
<dbReference type="InterPro" id="IPR029044">
    <property type="entry name" value="Nucleotide-diphossugar_trans"/>
</dbReference>
<evidence type="ECO:0000256" key="3">
    <source>
        <dbReference type="ARBA" id="ARBA00022676"/>
    </source>
</evidence>
<keyword evidence="3 10" id="KW-0328">Glycosyltransferase</keyword>
<keyword evidence="5 10" id="KW-0812">Transmembrane</keyword>
<protein>
    <recommendedName>
        <fullName evidence="10">Hexosyltransferase</fullName>
        <ecNumber evidence="10">2.4.1.-</ecNumber>
    </recommendedName>
</protein>
<dbReference type="VEuPathDB" id="VectorBase:SCAU007402"/>
<evidence type="ECO:0000256" key="4">
    <source>
        <dbReference type="ARBA" id="ARBA00022679"/>
    </source>
</evidence>
<keyword evidence="4" id="KW-0808">Transferase</keyword>
<evidence type="ECO:0000256" key="2">
    <source>
        <dbReference type="ARBA" id="ARBA00008661"/>
    </source>
</evidence>
<evidence type="ECO:0000256" key="7">
    <source>
        <dbReference type="ARBA" id="ARBA00022989"/>
    </source>
</evidence>
<evidence type="ECO:0000256" key="6">
    <source>
        <dbReference type="ARBA" id="ARBA00022968"/>
    </source>
</evidence>
<keyword evidence="6 10" id="KW-0735">Signal-anchor</keyword>